<dbReference type="OrthoDB" id="8603558at2"/>
<dbReference type="Gene3D" id="1.20.1260.10">
    <property type="match status" value="2"/>
</dbReference>
<comment type="caution">
    <text evidence="3">The sequence shown here is derived from an EMBL/GenBank/DDBJ whole genome shotgun (WGS) entry which is preliminary data.</text>
</comment>
<feature type="domain" description="DUF305" evidence="2">
    <location>
        <begin position="94"/>
        <end position="239"/>
    </location>
</feature>
<reference evidence="3 4" key="1">
    <citation type="journal article" date="2013" name="Genome Announc.">
        <title>Draft Genome Sequence of Psychrobacter aquaticus Strain CMS 56T, Isolated from a Cyanobacterial Mat Sample Collected from Water Bodies in the McMurdo Dry Valley Region of Antarctica.</title>
        <authorList>
            <person name="Reddy G.S."/>
            <person name="Ara S."/>
            <person name="Singh A."/>
            <person name="Kumar Pinnaka A."/>
            <person name="Shivaji S."/>
        </authorList>
    </citation>
    <scope>NUCLEOTIDE SEQUENCE [LARGE SCALE GENOMIC DNA]</scope>
    <source>
        <strain evidence="3 4">CMS 56</strain>
    </source>
</reference>
<keyword evidence="4" id="KW-1185">Reference proteome</keyword>
<dbReference type="AlphaFoldDB" id="U4TAN5"/>
<gene>
    <name evidence="3" type="ORF">M917_1306</name>
</gene>
<name>U4TAN5_9GAMM</name>
<evidence type="ECO:0000256" key="1">
    <source>
        <dbReference type="SAM" id="SignalP"/>
    </source>
</evidence>
<feature type="chain" id="PRO_5004655316" evidence="1">
    <location>
        <begin position="25"/>
        <end position="244"/>
    </location>
</feature>
<dbReference type="PANTHER" id="PTHR36933:SF1">
    <property type="entry name" value="SLL0788 PROTEIN"/>
    <property type="match status" value="1"/>
</dbReference>
<dbReference type="PANTHER" id="PTHR36933">
    <property type="entry name" value="SLL0788 PROTEIN"/>
    <property type="match status" value="1"/>
</dbReference>
<evidence type="ECO:0000313" key="3">
    <source>
        <dbReference type="EMBL" id="ERL55784.1"/>
    </source>
</evidence>
<dbReference type="EMBL" id="AUSW01000022">
    <property type="protein sequence ID" value="ERL55784.1"/>
    <property type="molecule type" value="Genomic_DNA"/>
</dbReference>
<organism evidence="3 4">
    <name type="scientific">Psychrobacter aquaticus CMS 56</name>
    <dbReference type="NCBI Taxonomy" id="1354303"/>
    <lineage>
        <taxon>Bacteria</taxon>
        <taxon>Pseudomonadati</taxon>
        <taxon>Pseudomonadota</taxon>
        <taxon>Gammaproteobacteria</taxon>
        <taxon>Moraxellales</taxon>
        <taxon>Moraxellaceae</taxon>
        <taxon>Psychrobacter</taxon>
    </lineage>
</organism>
<feature type="signal peptide" evidence="1">
    <location>
        <begin position="1"/>
        <end position="24"/>
    </location>
</feature>
<evidence type="ECO:0000313" key="4">
    <source>
        <dbReference type="Proteomes" id="UP000016761"/>
    </source>
</evidence>
<dbReference type="eggNOG" id="COG3544">
    <property type="taxonomic scope" value="Bacteria"/>
</dbReference>
<dbReference type="InterPro" id="IPR012347">
    <property type="entry name" value="Ferritin-like"/>
</dbReference>
<sequence>MKNIQKSRLAILATSISAVLIISACQPTNESTSATTNENVTSTSNAATDAHAMDAHAGHDMTGDAMPIMNKEYNDSMTVMHDKMMSSMAYNDPDVAFAQGMLGHHIGAVNMAKIQLKYGTDAEMRQLAQEIIDAQQSEIEQMQSWLADNPDVAEPTAATETMRKAYADGMDAMHGEMMAGITDPNPDKAFVRGMLPHHAGAIDMAMIQLKYGKNEEMRKLAQEIIDAQQPEIEQMQNWLAKYDG</sequence>
<evidence type="ECO:0000259" key="2">
    <source>
        <dbReference type="Pfam" id="PF03713"/>
    </source>
</evidence>
<dbReference type="InterPro" id="IPR005183">
    <property type="entry name" value="DUF305_CopM-like"/>
</dbReference>
<dbReference type="RefSeq" id="WP_021813952.1">
    <property type="nucleotide sequence ID" value="NZ_AUSW01000022.1"/>
</dbReference>
<dbReference type="PATRIC" id="fig|1354303.4.peg.1289"/>
<protein>
    <submittedName>
        <fullName evidence="3">Putative exported protein</fullName>
    </submittedName>
</protein>
<keyword evidence="1" id="KW-0732">Signal</keyword>
<dbReference type="Pfam" id="PF03713">
    <property type="entry name" value="DUF305"/>
    <property type="match status" value="1"/>
</dbReference>
<dbReference type="PROSITE" id="PS51257">
    <property type="entry name" value="PROKAR_LIPOPROTEIN"/>
    <property type="match status" value="1"/>
</dbReference>
<dbReference type="Proteomes" id="UP000016761">
    <property type="component" value="Unassembled WGS sequence"/>
</dbReference>
<proteinExistence type="predicted"/>
<accession>U4TAN5</accession>